<evidence type="ECO:0000313" key="2">
    <source>
        <dbReference type="Proteomes" id="UP000239757"/>
    </source>
</evidence>
<dbReference type="AlphaFoldDB" id="A0A2P5Y4X3"/>
<dbReference type="EMBL" id="KZ663701">
    <property type="protein sequence ID" value="PPS10654.1"/>
    <property type="molecule type" value="Genomic_DNA"/>
</dbReference>
<evidence type="ECO:0000313" key="1">
    <source>
        <dbReference type="EMBL" id="PPS10654.1"/>
    </source>
</evidence>
<name>A0A2P5Y4X3_GOSBA</name>
<sequence>MAAHAAGDDPTTTPTCPTIGLTVVISPSPNPIPVTCCTICLKLAGSAAIKVVRDFFEARGLRLETFPVGGGPAVWYRLGAGSGTGEAMETVKESDIDFCNAIVRVCVSREKDSEIQGSSKRERNVDVSMVARFSDDAKSCFEKIIIFSGENERKERK</sequence>
<protein>
    <submittedName>
        <fullName evidence="1">Uncharacterized protein</fullName>
    </submittedName>
</protein>
<organism evidence="1 2">
    <name type="scientific">Gossypium barbadense</name>
    <name type="common">Sea Island cotton</name>
    <name type="synonym">Hibiscus barbadensis</name>
    <dbReference type="NCBI Taxonomy" id="3634"/>
    <lineage>
        <taxon>Eukaryota</taxon>
        <taxon>Viridiplantae</taxon>
        <taxon>Streptophyta</taxon>
        <taxon>Embryophyta</taxon>
        <taxon>Tracheophyta</taxon>
        <taxon>Spermatophyta</taxon>
        <taxon>Magnoliopsida</taxon>
        <taxon>eudicotyledons</taxon>
        <taxon>Gunneridae</taxon>
        <taxon>Pentapetalae</taxon>
        <taxon>rosids</taxon>
        <taxon>malvids</taxon>
        <taxon>Malvales</taxon>
        <taxon>Malvaceae</taxon>
        <taxon>Malvoideae</taxon>
        <taxon>Gossypium</taxon>
    </lineage>
</organism>
<dbReference type="Proteomes" id="UP000239757">
    <property type="component" value="Unassembled WGS sequence"/>
</dbReference>
<reference evidence="1 2" key="1">
    <citation type="submission" date="2015-01" db="EMBL/GenBank/DDBJ databases">
        <title>Genome of allotetraploid Gossypium barbadense reveals genomic plasticity and fiber elongation in cotton evolution.</title>
        <authorList>
            <person name="Chen X."/>
            <person name="Liu X."/>
            <person name="Zhao B."/>
            <person name="Zheng H."/>
            <person name="Hu Y."/>
            <person name="Lu G."/>
            <person name="Yang C."/>
            <person name="Chen J."/>
            <person name="Shan C."/>
            <person name="Zhang L."/>
            <person name="Zhou Y."/>
            <person name="Wang L."/>
            <person name="Guo W."/>
            <person name="Bai Y."/>
            <person name="Ruan J."/>
            <person name="Shangguan X."/>
            <person name="Mao Y."/>
            <person name="Jiang J."/>
            <person name="Zhu Y."/>
            <person name="Lei J."/>
            <person name="Kang H."/>
            <person name="Chen S."/>
            <person name="He X."/>
            <person name="Wang R."/>
            <person name="Wang Y."/>
            <person name="Chen J."/>
            <person name="Wang L."/>
            <person name="Yu S."/>
            <person name="Wang B."/>
            <person name="Wei J."/>
            <person name="Song S."/>
            <person name="Lu X."/>
            <person name="Gao Z."/>
            <person name="Gu W."/>
            <person name="Deng X."/>
            <person name="Ma D."/>
            <person name="Wang S."/>
            <person name="Liang W."/>
            <person name="Fang L."/>
            <person name="Cai C."/>
            <person name="Zhu X."/>
            <person name="Zhou B."/>
            <person name="Zhang Y."/>
            <person name="Chen Z."/>
            <person name="Xu S."/>
            <person name="Zhu R."/>
            <person name="Wang S."/>
            <person name="Zhang T."/>
            <person name="Zhao G."/>
        </authorList>
    </citation>
    <scope>NUCLEOTIDE SEQUENCE [LARGE SCALE GENOMIC DNA]</scope>
    <source>
        <strain evidence="2">cv. Xinhai21</strain>
        <tissue evidence="1">Leaf</tissue>
    </source>
</reference>
<gene>
    <name evidence="1" type="ORF">GOBAR_AA09998</name>
</gene>
<proteinExistence type="predicted"/>
<accession>A0A2P5Y4X3</accession>